<accession>A0AAD3DUW8</accession>
<dbReference type="Proteomes" id="UP001054857">
    <property type="component" value="Unassembled WGS sequence"/>
</dbReference>
<gene>
    <name evidence="3" type="ORF">Agub_g9277</name>
</gene>
<reference evidence="3 4" key="1">
    <citation type="journal article" date="2021" name="Sci. Rep.">
        <title>Genome sequencing of the multicellular alga Astrephomene provides insights into convergent evolution of germ-soma differentiation.</title>
        <authorList>
            <person name="Yamashita S."/>
            <person name="Yamamoto K."/>
            <person name="Matsuzaki R."/>
            <person name="Suzuki S."/>
            <person name="Yamaguchi H."/>
            <person name="Hirooka S."/>
            <person name="Minakuchi Y."/>
            <person name="Miyagishima S."/>
            <person name="Kawachi M."/>
            <person name="Toyoda A."/>
            <person name="Nozaki H."/>
        </authorList>
    </citation>
    <scope>NUCLEOTIDE SEQUENCE [LARGE SCALE GENOMIC DNA]</scope>
    <source>
        <strain evidence="3 4">NIES-4017</strain>
    </source>
</reference>
<keyword evidence="4" id="KW-1185">Reference proteome</keyword>
<comment type="caution">
    <text evidence="3">The sequence shown here is derived from an EMBL/GenBank/DDBJ whole genome shotgun (WGS) entry which is preliminary data.</text>
</comment>
<evidence type="ECO:0008006" key="5">
    <source>
        <dbReference type="Google" id="ProtNLM"/>
    </source>
</evidence>
<proteinExistence type="predicted"/>
<feature type="non-terminal residue" evidence="3">
    <location>
        <position position="426"/>
    </location>
</feature>
<feature type="non-terminal residue" evidence="3">
    <location>
        <position position="1"/>
    </location>
</feature>
<dbReference type="EMBL" id="BMAR01000018">
    <property type="protein sequence ID" value="GFR47552.1"/>
    <property type="molecule type" value="Genomic_DNA"/>
</dbReference>
<organism evidence="3 4">
    <name type="scientific">Astrephomene gubernaculifera</name>
    <dbReference type="NCBI Taxonomy" id="47775"/>
    <lineage>
        <taxon>Eukaryota</taxon>
        <taxon>Viridiplantae</taxon>
        <taxon>Chlorophyta</taxon>
        <taxon>core chlorophytes</taxon>
        <taxon>Chlorophyceae</taxon>
        <taxon>CS clade</taxon>
        <taxon>Chlamydomonadales</taxon>
        <taxon>Astrephomenaceae</taxon>
        <taxon>Astrephomene</taxon>
    </lineage>
</organism>
<feature type="transmembrane region" description="Helical" evidence="2">
    <location>
        <begin position="6"/>
        <end position="27"/>
    </location>
</feature>
<keyword evidence="2" id="KW-0472">Membrane</keyword>
<name>A0AAD3DUW8_9CHLO</name>
<evidence type="ECO:0000313" key="3">
    <source>
        <dbReference type="EMBL" id="GFR47552.1"/>
    </source>
</evidence>
<protein>
    <recommendedName>
        <fullName evidence="5">Polycystin cation channel PKD1/PKD2 domain-containing protein</fullName>
    </recommendedName>
</protein>
<feature type="transmembrane region" description="Helical" evidence="2">
    <location>
        <begin position="106"/>
        <end position="129"/>
    </location>
</feature>
<evidence type="ECO:0000256" key="1">
    <source>
        <dbReference type="SAM" id="MobiDB-lite"/>
    </source>
</evidence>
<evidence type="ECO:0000313" key="4">
    <source>
        <dbReference type="Proteomes" id="UP001054857"/>
    </source>
</evidence>
<keyword evidence="2" id="KW-1133">Transmembrane helix</keyword>
<feature type="region of interest" description="Disordered" evidence="1">
    <location>
        <begin position="208"/>
        <end position="230"/>
    </location>
</feature>
<keyword evidence="2" id="KW-0812">Transmembrane</keyword>
<sequence length="426" mass="45295">GMLQAVVIIALIAKLVGVMAFQGRLGIICRTLMTMAGPISHLVLLLVLVLVMLAAANNTVIGYRVGATSSLSAALADSAVLLVGSNGMDFGRLVANGLILPSVERVAVGAIVAVQVLLMLYVLVNFFFATMSHLFLKQKHIVDWENTPSLLHDLLRVVLPDMVRALVSVMPGAAARRRRRLAASLAAARQAAVARPAADTGVVMDARKPSTEDEVEMGRSGGSCDNSHAPTNRQLLRTLAAGGIDERLLAVQLPKTWNGRVRAALVAGGRSLIDKPTMRQVMCEVAATSAPIQAKLVDDSDDDVRGSSSGSLRNRVLALIVARRVMDRVGRTYGAGSLEFRALEAAAEARTERQRLGGGVAGAAAVCMADERSRDSAAERSSDDSSGAPLRHSLSAEIQIHLTIYEALHAAVESIVRWQSGVHRWQ</sequence>
<evidence type="ECO:0000256" key="2">
    <source>
        <dbReference type="SAM" id="Phobius"/>
    </source>
</evidence>
<feature type="transmembrane region" description="Helical" evidence="2">
    <location>
        <begin position="39"/>
        <end position="56"/>
    </location>
</feature>
<dbReference type="AlphaFoldDB" id="A0AAD3DUW8"/>